<organism evidence="4 5">
    <name type="scientific">Lentithecium fluviatile CBS 122367</name>
    <dbReference type="NCBI Taxonomy" id="1168545"/>
    <lineage>
        <taxon>Eukaryota</taxon>
        <taxon>Fungi</taxon>
        <taxon>Dikarya</taxon>
        <taxon>Ascomycota</taxon>
        <taxon>Pezizomycotina</taxon>
        <taxon>Dothideomycetes</taxon>
        <taxon>Pleosporomycetidae</taxon>
        <taxon>Pleosporales</taxon>
        <taxon>Massarineae</taxon>
        <taxon>Lentitheciaceae</taxon>
        <taxon>Lentithecium</taxon>
    </lineage>
</organism>
<dbReference type="EMBL" id="MU005588">
    <property type="protein sequence ID" value="KAF2682063.1"/>
    <property type="molecule type" value="Genomic_DNA"/>
</dbReference>
<dbReference type="Proteomes" id="UP000799291">
    <property type="component" value="Unassembled WGS sequence"/>
</dbReference>
<name>A0A6G1IVS5_9PLEO</name>
<feature type="domain" description="DUF7102" evidence="2">
    <location>
        <begin position="662"/>
        <end position="818"/>
    </location>
</feature>
<dbReference type="InterPro" id="IPR055528">
    <property type="entry name" value="DUF7102"/>
</dbReference>
<evidence type="ECO:0000313" key="4">
    <source>
        <dbReference type="EMBL" id="KAF2682063.1"/>
    </source>
</evidence>
<protein>
    <submittedName>
        <fullName evidence="4">Uncharacterized protein</fullName>
    </submittedName>
</protein>
<reference evidence="4" key="1">
    <citation type="journal article" date="2020" name="Stud. Mycol.">
        <title>101 Dothideomycetes genomes: a test case for predicting lifestyles and emergence of pathogens.</title>
        <authorList>
            <person name="Haridas S."/>
            <person name="Albert R."/>
            <person name="Binder M."/>
            <person name="Bloem J."/>
            <person name="Labutti K."/>
            <person name="Salamov A."/>
            <person name="Andreopoulos B."/>
            <person name="Baker S."/>
            <person name="Barry K."/>
            <person name="Bills G."/>
            <person name="Bluhm B."/>
            <person name="Cannon C."/>
            <person name="Castanera R."/>
            <person name="Culley D."/>
            <person name="Daum C."/>
            <person name="Ezra D."/>
            <person name="Gonzalez J."/>
            <person name="Henrissat B."/>
            <person name="Kuo A."/>
            <person name="Liang C."/>
            <person name="Lipzen A."/>
            <person name="Lutzoni F."/>
            <person name="Magnuson J."/>
            <person name="Mondo S."/>
            <person name="Nolan M."/>
            <person name="Ohm R."/>
            <person name="Pangilinan J."/>
            <person name="Park H.-J."/>
            <person name="Ramirez L."/>
            <person name="Alfaro M."/>
            <person name="Sun H."/>
            <person name="Tritt A."/>
            <person name="Yoshinaga Y."/>
            <person name="Zwiers L.-H."/>
            <person name="Turgeon B."/>
            <person name="Goodwin S."/>
            <person name="Spatafora J."/>
            <person name="Crous P."/>
            <person name="Grigoriev I."/>
        </authorList>
    </citation>
    <scope>NUCLEOTIDE SEQUENCE</scope>
    <source>
        <strain evidence="4">CBS 122367</strain>
    </source>
</reference>
<dbReference type="InterPro" id="IPR057559">
    <property type="entry name" value="SAM_6"/>
</dbReference>
<keyword evidence="5" id="KW-1185">Reference proteome</keyword>
<gene>
    <name evidence="4" type="ORF">K458DRAFT_370594</name>
</gene>
<feature type="compositionally biased region" description="Basic and acidic residues" evidence="1">
    <location>
        <begin position="491"/>
        <end position="502"/>
    </location>
</feature>
<sequence>MELDLLPENEPTVVEYARLHSLCTDFTQENPPLHELQPISDDAFDSDLQDPPGVPLLTNPADELIKERLFVDRKAALLLRSVHTLFVPLDESPPTPDGRRRLRSSKQEVPLLRTDHELDMLHFGSTATPNFEDLKIPLELVNVEKDEGLEWPSTYSAYPAQCYEQAKSEKLAMSRETFLYIQDAIKDQFAPRDAEEIKAEDSNSTTAEAKALEDTIMGADALFRHDAVGDDLMLMEMTDIEQLSPVLDLHASRSKRKAEYLRVEGPLTPPMFSESPTKKLKSVKFSAMVRFIPEIPSTYENGNNILTSDGFAGFYHEVESLAEGAKGKIENEKLSEADTTKRVDVPSLEFVLPVAPWNEYKQQAGGHHTDDTELNAQMKFLLHVKRTHTKSAESWHGISKLERELHWTPIAGHSTKVTIGEKLHGEESLSKMLDETRLGNIITSSSTLWHRCGLRILDDDLDLEELDLADMERPEETRDLNAVARKRKLELEREATDAEHQRKSANSLPPRRDEHPKSVREVNESPHWNGRVPEQQAPTKPQPTILLSHRSKRQETDSRSKTSQQPEDSDRSLMFGGKFSATNALENFMAIQGLSVGPPKMNKHKTSISVRPPASPMALPVRSREQTLDSTSGTPHARVQPTHTTRPPLRLLSVPRDLPSCSFIIASTLLQQRHLSKHIEKQYPNAEFVSRDFALPHSSGKEADLLLSPSTGLIISTLQQVKQRALPGQPDRSPIKERISSLQYRYERLLIMITEGLNRDMEEQGSSRPIDARDQEAIEAFEKFASQIEGEVLVRYVPGGEQALARSIIGEMATYGLPHGSKDIGDIKPLPDETNWELFLRRAGLNPFAAQVILAWLKDTIDYPLTLSSPTNSSLYQSQTVSTFGLQTFLMMSTERRMESLQAMLGGSRVLKRVCAVLDQEWVCAAHGFRMG</sequence>
<feature type="region of interest" description="Disordered" evidence="1">
    <location>
        <begin position="601"/>
        <end position="651"/>
    </location>
</feature>
<accession>A0A6G1IVS5</accession>
<dbReference type="OrthoDB" id="3647246at2759"/>
<dbReference type="Pfam" id="PF23395">
    <property type="entry name" value="SAM_6"/>
    <property type="match status" value="1"/>
</dbReference>
<feature type="domain" description="SAM-like" evidence="3">
    <location>
        <begin position="831"/>
        <end position="918"/>
    </location>
</feature>
<evidence type="ECO:0000259" key="2">
    <source>
        <dbReference type="Pfam" id="PF23394"/>
    </source>
</evidence>
<evidence type="ECO:0000256" key="1">
    <source>
        <dbReference type="SAM" id="MobiDB-lite"/>
    </source>
</evidence>
<dbReference type="AlphaFoldDB" id="A0A6G1IVS5"/>
<feature type="compositionally biased region" description="Basic and acidic residues" evidence="1">
    <location>
        <begin position="510"/>
        <end position="524"/>
    </location>
</feature>
<proteinExistence type="predicted"/>
<evidence type="ECO:0000259" key="3">
    <source>
        <dbReference type="Pfam" id="PF23395"/>
    </source>
</evidence>
<feature type="region of interest" description="Disordered" evidence="1">
    <location>
        <begin position="491"/>
        <end position="575"/>
    </location>
</feature>
<dbReference type="Pfam" id="PF23394">
    <property type="entry name" value="DUF7102"/>
    <property type="match status" value="1"/>
</dbReference>
<evidence type="ECO:0000313" key="5">
    <source>
        <dbReference type="Proteomes" id="UP000799291"/>
    </source>
</evidence>